<dbReference type="PANTHER" id="PTHR40280:SF1">
    <property type="entry name" value="VOC DOMAIN-CONTAINING PROTEIN"/>
    <property type="match status" value="1"/>
</dbReference>
<dbReference type="InterPro" id="IPR029068">
    <property type="entry name" value="Glyas_Bleomycin-R_OHBP_Dase"/>
</dbReference>
<accession>A0A8J4H8W7</accession>
<dbReference type="Gene3D" id="3.10.180.10">
    <property type="entry name" value="2,3-Dihydroxybiphenyl 1,2-Dioxygenase, domain 1"/>
    <property type="match status" value="1"/>
</dbReference>
<comment type="caution">
    <text evidence="1">The sequence shown here is derived from an EMBL/GenBank/DDBJ whole genome shotgun (WGS) entry which is preliminary data.</text>
</comment>
<reference evidence="1" key="1">
    <citation type="journal article" date="2020" name="mSystems">
        <title>Genome- and Community-Level Interaction Insights into Carbon Utilization and Element Cycling Functions of Hydrothermarchaeota in Hydrothermal Sediment.</title>
        <authorList>
            <person name="Zhou Z."/>
            <person name="Liu Y."/>
            <person name="Xu W."/>
            <person name="Pan J."/>
            <person name="Luo Z.H."/>
            <person name="Li M."/>
        </authorList>
    </citation>
    <scope>NUCLEOTIDE SEQUENCE</scope>
    <source>
        <strain evidence="1">SpSt-997</strain>
    </source>
</reference>
<protein>
    <recommendedName>
        <fullName evidence="2">VOC domain-containing protein</fullName>
    </recommendedName>
</protein>
<dbReference type="SUPFAM" id="SSF54593">
    <property type="entry name" value="Glyoxalase/Bleomycin resistance protein/Dihydroxybiphenyl dioxygenase"/>
    <property type="match status" value="1"/>
</dbReference>
<organism evidence="1">
    <name type="scientific">Acidicaldus sp</name>
    <dbReference type="NCBI Taxonomy" id="1872105"/>
    <lineage>
        <taxon>Bacteria</taxon>
        <taxon>Pseudomonadati</taxon>
        <taxon>Pseudomonadota</taxon>
        <taxon>Alphaproteobacteria</taxon>
        <taxon>Acetobacterales</taxon>
        <taxon>Acetobacteraceae</taxon>
        <taxon>Acidicaldus</taxon>
    </lineage>
</organism>
<dbReference type="AlphaFoldDB" id="A0A8J4H8W7"/>
<dbReference type="EMBL" id="DTQM01000088">
    <property type="protein sequence ID" value="HGC42471.1"/>
    <property type="molecule type" value="Genomic_DNA"/>
</dbReference>
<name>A0A8J4H8W7_9PROT</name>
<evidence type="ECO:0000313" key="1">
    <source>
        <dbReference type="EMBL" id="HGC42471.1"/>
    </source>
</evidence>
<gene>
    <name evidence="1" type="ORF">ENY07_04495</name>
</gene>
<proteinExistence type="predicted"/>
<dbReference type="PANTHER" id="PTHR40280">
    <property type="entry name" value="BLR6907 PROTEIN"/>
    <property type="match status" value="1"/>
</dbReference>
<sequence>MVFDREVETVGNAVHLEHVNTRVPDQRLATLFYITGLGLTRDPYLMTGINNMWVNVGRSQFHLPTGAPQVVRGVTGLVVPARAALLARLAAVAGDLAETSFAVRETADYVETVSPWGNRIRCHAPAPEFGPIQLGLAYVALDVPTGHAEGIARFYRDFLGIPAATGRDAAGIFARAAIGAYQALIFRETAAALPDFDGYHIQIYIADFATPYRRLHARGLITEESDQHQYRFATLIDPLSGAPLFTLEHEVRSLRHPLFGRDLVNRDPVQTNLNYRPGRDTLAWSMPG</sequence>
<evidence type="ECO:0008006" key="2">
    <source>
        <dbReference type="Google" id="ProtNLM"/>
    </source>
</evidence>